<sequence length="64" mass="7010">MVTLENPEFQAVMMAFRIARPSATSADETNSSVLDLFMMTFPAESEQIQARPAALNSPFQSVSV</sequence>
<comment type="caution">
    <text evidence="1">The sequence shown here is derived from an EMBL/GenBank/DDBJ whole genome shotgun (WGS) entry which is preliminary data.</text>
</comment>
<accession>A0A8X7WCQ1</accession>
<dbReference type="Proteomes" id="UP000886595">
    <property type="component" value="Unassembled WGS sequence"/>
</dbReference>
<name>A0A8X7WCQ1_BRACI</name>
<reference evidence="1 2" key="1">
    <citation type="submission" date="2020-02" db="EMBL/GenBank/DDBJ databases">
        <authorList>
            <person name="Ma Q."/>
            <person name="Huang Y."/>
            <person name="Song X."/>
            <person name="Pei D."/>
        </authorList>
    </citation>
    <scope>NUCLEOTIDE SEQUENCE [LARGE SCALE GENOMIC DNA]</scope>
    <source>
        <strain evidence="1">Sxm20200214</strain>
        <tissue evidence="1">Leaf</tissue>
    </source>
</reference>
<evidence type="ECO:0000313" key="2">
    <source>
        <dbReference type="Proteomes" id="UP000886595"/>
    </source>
</evidence>
<protein>
    <submittedName>
        <fullName evidence="1">Uncharacterized protein</fullName>
    </submittedName>
</protein>
<dbReference type="AlphaFoldDB" id="A0A8X7WCQ1"/>
<proteinExistence type="predicted"/>
<dbReference type="EMBL" id="JAAMPC010000002">
    <property type="protein sequence ID" value="KAG2328413.1"/>
    <property type="molecule type" value="Genomic_DNA"/>
</dbReference>
<evidence type="ECO:0000313" key="1">
    <source>
        <dbReference type="EMBL" id="KAG2328413.1"/>
    </source>
</evidence>
<organism evidence="1 2">
    <name type="scientific">Brassica carinata</name>
    <name type="common">Ethiopian mustard</name>
    <name type="synonym">Abyssinian cabbage</name>
    <dbReference type="NCBI Taxonomy" id="52824"/>
    <lineage>
        <taxon>Eukaryota</taxon>
        <taxon>Viridiplantae</taxon>
        <taxon>Streptophyta</taxon>
        <taxon>Embryophyta</taxon>
        <taxon>Tracheophyta</taxon>
        <taxon>Spermatophyta</taxon>
        <taxon>Magnoliopsida</taxon>
        <taxon>eudicotyledons</taxon>
        <taxon>Gunneridae</taxon>
        <taxon>Pentapetalae</taxon>
        <taxon>rosids</taxon>
        <taxon>malvids</taxon>
        <taxon>Brassicales</taxon>
        <taxon>Brassicaceae</taxon>
        <taxon>Brassiceae</taxon>
        <taxon>Brassica</taxon>
    </lineage>
</organism>
<gene>
    <name evidence="1" type="ORF">Bca52824_011141</name>
</gene>
<keyword evidence="2" id="KW-1185">Reference proteome</keyword>